<gene>
    <name evidence="3" type="ORF">ACFOGJ_24310</name>
</gene>
<feature type="domain" description="HTH cro/C1-type" evidence="2">
    <location>
        <begin position="78"/>
        <end position="131"/>
    </location>
</feature>
<dbReference type="Pfam" id="PF01381">
    <property type="entry name" value="HTH_3"/>
    <property type="match status" value="1"/>
</dbReference>
<dbReference type="InterPro" id="IPR001387">
    <property type="entry name" value="Cro/C1-type_HTH"/>
</dbReference>
<evidence type="ECO:0000313" key="4">
    <source>
        <dbReference type="Proteomes" id="UP001595528"/>
    </source>
</evidence>
<dbReference type="InterPro" id="IPR010982">
    <property type="entry name" value="Lambda_DNA-bd_dom_sf"/>
</dbReference>
<evidence type="ECO:0000256" key="1">
    <source>
        <dbReference type="SAM" id="MobiDB-lite"/>
    </source>
</evidence>
<dbReference type="SMART" id="SM00530">
    <property type="entry name" value="HTH_XRE"/>
    <property type="match status" value="1"/>
</dbReference>
<reference evidence="4" key="1">
    <citation type="journal article" date="2019" name="Int. J. Syst. Evol. Microbiol.">
        <title>The Global Catalogue of Microorganisms (GCM) 10K type strain sequencing project: providing services to taxonomists for standard genome sequencing and annotation.</title>
        <authorList>
            <consortium name="The Broad Institute Genomics Platform"/>
            <consortium name="The Broad Institute Genome Sequencing Center for Infectious Disease"/>
            <person name="Wu L."/>
            <person name="Ma J."/>
        </authorList>
    </citation>
    <scope>NUCLEOTIDE SEQUENCE [LARGE SCALE GENOMIC DNA]</scope>
    <source>
        <strain evidence="4">KCTC 42964</strain>
    </source>
</reference>
<dbReference type="RefSeq" id="WP_379905532.1">
    <property type="nucleotide sequence ID" value="NZ_JBHRTR010000045.1"/>
</dbReference>
<keyword evidence="4" id="KW-1185">Reference proteome</keyword>
<comment type="caution">
    <text evidence="3">The sequence shown here is derived from an EMBL/GenBank/DDBJ whole genome shotgun (WGS) entry which is preliminary data.</text>
</comment>
<dbReference type="EMBL" id="JBHRTR010000045">
    <property type="protein sequence ID" value="MFC3230395.1"/>
    <property type="molecule type" value="Genomic_DNA"/>
</dbReference>
<organism evidence="3 4">
    <name type="scientific">Marinibaculum pumilum</name>
    <dbReference type="NCBI Taxonomy" id="1766165"/>
    <lineage>
        <taxon>Bacteria</taxon>
        <taxon>Pseudomonadati</taxon>
        <taxon>Pseudomonadota</taxon>
        <taxon>Alphaproteobacteria</taxon>
        <taxon>Rhodospirillales</taxon>
        <taxon>Rhodospirillaceae</taxon>
        <taxon>Marinibaculum</taxon>
    </lineage>
</organism>
<dbReference type="Proteomes" id="UP001595528">
    <property type="component" value="Unassembled WGS sequence"/>
</dbReference>
<evidence type="ECO:0000259" key="2">
    <source>
        <dbReference type="PROSITE" id="PS50943"/>
    </source>
</evidence>
<evidence type="ECO:0000313" key="3">
    <source>
        <dbReference type="EMBL" id="MFC3230395.1"/>
    </source>
</evidence>
<dbReference type="Gene3D" id="1.10.260.40">
    <property type="entry name" value="lambda repressor-like DNA-binding domains"/>
    <property type="match status" value="1"/>
</dbReference>
<feature type="region of interest" description="Disordered" evidence="1">
    <location>
        <begin position="30"/>
        <end position="74"/>
    </location>
</feature>
<dbReference type="CDD" id="cd00093">
    <property type="entry name" value="HTH_XRE"/>
    <property type="match status" value="1"/>
</dbReference>
<dbReference type="SUPFAM" id="SSF47413">
    <property type="entry name" value="lambda repressor-like DNA-binding domains"/>
    <property type="match status" value="1"/>
</dbReference>
<name>A0ABV7L6Z6_9PROT</name>
<dbReference type="PROSITE" id="PS50943">
    <property type="entry name" value="HTH_CROC1"/>
    <property type="match status" value="1"/>
</dbReference>
<accession>A0ABV7L6Z6</accession>
<protein>
    <submittedName>
        <fullName evidence="3">Helix-turn-helix domain-containing protein</fullName>
    </submittedName>
</protein>
<sequence length="153" mass="16775">MAHPSEARSDWRAVARCGYIQAAPAAVRKRRQRAAGCPAQDRRAQDQQVGCPHSPVRTGPPPDPTPTAVEPSMDKRTLKEIRKARRRTQVELAAKLQINQSNVARAEQAHDARISDLAAYIEALGGQLELVARFPGEAPVLIDGMSNDKRLKP</sequence>
<proteinExistence type="predicted"/>